<keyword evidence="7" id="KW-1185">Reference proteome</keyword>
<keyword evidence="1 2" id="KW-0344">Guanine-nucleotide releasing factor</keyword>
<dbReference type="InterPro" id="IPR036964">
    <property type="entry name" value="RASGEF_cat_dom_sf"/>
</dbReference>
<organism evidence="6 7">
    <name type="scientific">Sporothrix bragantina</name>
    <dbReference type="NCBI Taxonomy" id="671064"/>
    <lineage>
        <taxon>Eukaryota</taxon>
        <taxon>Fungi</taxon>
        <taxon>Dikarya</taxon>
        <taxon>Ascomycota</taxon>
        <taxon>Pezizomycotina</taxon>
        <taxon>Sordariomycetes</taxon>
        <taxon>Sordariomycetidae</taxon>
        <taxon>Ophiostomatales</taxon>
        <taxon>Ophiostomataceae</taxon>
        <taxon>Sporothrix</taxon>
    </lineage>
</organism>
<dbReference type="SUPFAM" id="SSF52540">
    <property type="entry name" value="P-loop containing nucleoside triphosphate hydrolases"/>
    <property type="match status" value="1"/>
</dbReference>
<feature type="compositionally biased region" description="Pro residues" evidence="3">
    <location>
        <begin position="88"/>
        <end position="98"/>
    </location>
</feature>
<dbReference type="PROSITE" id="PS50009">
    <property type="entry name" value="RASGEF_CAT"/>
    <property type="match status" value="1"/>
</dbReference>
<dbReference type="PANTHER" id="PTHR23113:SF348">
    <property type="entry name" value="GUANYL-NUCLEOTIDE EXCHANGE FACTOR RASGEF, PUTATIVE (AFU_ORTHOLOGUE AFUA_1G04700)-RELATED"/>
    <property type="match status" value="1"/>
</dbReference>
<feature type="region of interest" description="Disordered" evidence="3">
    <location>
        <begin position="215"/>
        <end position="300"/>
    </location>
</feature>
<gene>
    <name evidence="6" type="ORF">SBRCBS47491_000371</name>
</gene>
<evidence type="ECO:0000256" key="3">
    <source>
        <dbReference type="SAM" id="MobiDB-lite"/>
    </source>
</evidence>
<dbReference type="Pfam" id="PF00618">
    <property type="entry name" value="RasGEF_N"/>
    <property type="match status" value="1"/>
</dbReference>
<evidence type="ECO:0000256" key="1">
    <source>
        <dbReference type="ARBA" id="ARBA00022658"/>
    </source>
</evidence>
<feature type="region of interest" description="Disordered" evidence="3">
    <location>
        <begin position="478"/>
        <end position="576"/>
    </location>
</feature>
<feature type="region of interest" description="Disordered" evidence="3">
    <location>
        <begin position="1"/>
        <end position="203"/>
    </location>
</feature>
<feature type="compositionally biased region" description="Polar residues" evidence="3">
    <location>
        <begin position="559"/>
        <end position="568"/>
    </location>
</feature>
<dbReference type="CDD" id="cd00882">
    <property type="entry name" value="Ras_like_GTPase"/>
    <property type="match status" value="1"/>
</dbReference>
<evidence type="ECO:0000259" key="5">
    <source>
        <dbReference type="PROSITE" id="PS50212"/>
    </source>
</evidence>
<evidence type="ECO:0000313" key="7">
    <source>
        <dbReference type="Proteomes" id="UP001642406"/>
    </source>
</evidence>
<dbReference type="SMART" id="SM00147">
    <property type="entry name" value="RasGEF"/>
    <property type="match status" value="1"/>
</dbReference>
<feature type="region of interest" description="Disordered" evidence="3">
    <location>
        <begin position="755"/>
        <end position="832"/>
    </location>
</feature>
<comment type="caution">
    <text evidence="6">The sequence shown here is derived from an EMBL/GenBank/DDBJ whole genome shotgun (WGS) entry which is preliminary data.</text>
</comment>
<dbReference type="SUPFAM" id="SSF48366">
    <property type="entry name" value="Ras GEF"/>
    <property type="match status" value="1"/>
</dbReference>
<feature type="domain" description="Ras-GEF" evidence="4">
    <location>
        <begin position="877"/>
        <end position="1115"/>
    </location>
</feature>
<dbReference type="Gene3D" id="3.40.50.300">
    <property type="entry name" value="P-loop containing nucleotide triphosphate hydrolases"/>
    <property type="match status" value="1"/>
</dbReference>
<reference evidence="6 7" key="1">
    <citation type="submission" date="2024-01" db="EMBL/GenBank/DDBJ databases">
        <authorList>
            <person name="Allen C."/>
            <person name="Tagirdzhanova G."/>
        </authorList>
    </citation>
    <scope>NUCLEOTIDE SEQUENCE [LARGE SCALE GENOMIC DNA]</scope>
</reference>
<evidence type="ECO:0000313" key="6">
    <source>
        <dbReference type="EMBL" id="CAK7209224.1"/>
    </source>
</evidence>
<feature type="compositionally biased region" description="Low complexity" evidence="3">
    <location>
        <begin position="51"/>
        <end position="70"/>
    </location>
</feature>
<proteinExistence type="predicted"/>
<dbReference type="InterPro" id="IPR023578">
    <property type="entry name" value="Ras_GEF_dom_sf"/>
</dbReference>
<sequence length="1130" mass="123855">MSSSNHPRMRTHTLPDDRALFLLGKVPRRKSASSLPAAAAAANRHRTPSSSKAGAVPPTAAAAASSSSLHSPPPPPAVATVATAPTKPSAPSPVPPTTGPWSGTFLDAGPDADADSDDADDDDDYYDAPEPGSDSDVDHISASLPELRQRNTTTRSQSVSQPSPLQTSQQAKALPHLPSQEQASTSLPPPPPPSNNVRDSFISILDDPFFQRYHTPSTDWFGDDGPLPGPSTPSLPLDPAIIASAAGATTPRTGTDAASGADDTKLDEQGRSRNDKSAWPPPRRESLTVTDQGLWPPPPKKMETVNIAVIGADGAGKSSFIQRAMRLPKPPTTGITGMRIDVDGKPFIVTMIELDLEHFDVDASLRIRWPKNISGNMVPHVDGALMLYDVMNKDSIRDLPPTLAALHNSSLPTILVATKCDNPESSRQINADALATVFPSILTDFKTSANVPGNTRDCLQAIVLAAVYNRKANTATTATTATTTTTAPTRRRAASSAAHLDTPPDSINGRPLSGEQGSGKHSRASSDLSLLRGGPTNPNDRESYYRSQNSRSPRVEYPNNPQLANTSFGAEMTDEHSSQSVQGMLRSTGVRLDAGQDSFLDIEESDAESLRFADDTPILERNDENTFDKPAKAVGTPFDELVDRLLTAPMTRADNNFADIFLCLYRKFAAPHELLQAIITSLNKTWEDKSFHFLERTATQFRYIEVIARWVSLYPGDFARPASRKLLEGLIRRLTDEPIFTLSAQQIRDHLDNDVSEDDDTWWAKCDDPPAGEPTIPRPGATPAGGPEREAHPSESMRSLTLEDSRSSDRPSSENGSGGGGLGTGAGSLSSGLSAGRGMSHFQFHSYEDYEREAATMVPMGTLPLNKFRYHIFMDMDTNEVADEITRIDWIMFSSIRIRDLVRHVSLSSQEKERCRSLKNMNRMISHFNHVARWVSNMILIRDKAKHRAPCLQKFMCIALRLRQLRNYNGLAAVLAGINGTAIHRLAQTRALVDPDIQKRFARLVLLMSTQKSHFTYRLAWENSPLPRIPFMPLHRRDLVSAEEGSRTFVGPQGDRINWKKFEVLGDVLLPIMKSQGTPYPNLKKHQASREMVLDCRMPMDEEEIYQRSIQVEPTGGTGDIKKKFPWLAK</sequence>
<evidence type="ECO:0000259" key="4">
    <source>
        <dbReference type="PROSITE" id="PS50009"/>
    </source>
</evidence>
<protein>
    <recommendedName>
        <fullName evidence="8">Ras guanyl-nucleotide exchange factor</fullName>
    </recommendedName>
</protein>
<dbReference type="Gene3D" id="1.20.870.10">
    <property type="entry name" value="Son of sevenless (SoS) protein Chain: S domain 1"/>
    <property type="match status" value="1"/>
</dbReference>
<dbReference type="InterPro" id="IPR008937">
    <property type="entry name" value="Ras-like_GEF"/>
</dbReference>
<feature type="compositionally biased region" description="Acidic residues" evidence="3">
    <location>
        <begin position="110"/>
        <end position="127"/>
    </location>
</feature>
<dbReference type="CDD" id="cd06224">
    <property type="entry name" value="REM"/>
    <property type="match status" value="1"/>
</dbReference>
<feature type="compositionally biased region" description="Basic and acidic residues" evidence="3">
    <location>
        <begin position="787"/>
        <end position="812"/>
    </location>
</feature>
<evidence type="ECO:0000256" key="2">
    <source>
        <dbReference type="PROSITE-ProRule" id="PRU00168"/>
    </source>
</evidence>
<feature type="compositionally biased region" description="Low complexity" evidence="3">
    <location>
        <begin position="32"/>
        <end position="42"/>
    </location>
</feature>
<dbReference type="PROSITE" id="PS50212">
    <property type="entry name" value="RASGEF_NTER"/>
    <property type="match status" value="1"/>
</dbReference>
<feature type="compositionally biased region" description="Basic and acidic residues" evidence="3">
    <location>
        <begin position="262"/>
        <end position="286"/>
    </location>
</feature>
<dbReference type="InterPro" id="IPR000651">
    <property type="entry name" value="Ras-like_Gua-exchang_fac_N"/>
</dbReference>
<dbReference type="PANTHER" id="PTHR23113">
    <property type="entry name" value="GUANINE NUCLEOTIDE EXCHANGE FACTOR"/>
    <property type="match status" value="1"/>
</dbReference>
<name>A0ABP0APN2_9PEZI</name>
<feature type="domain" description="N-terminal Ras-GEF" evidence="5">
    <location>
        <begin position="629"/>
        <end position="755"/>
    </location>
</feature>
<dbReference type="Proteomes" id="UP001642406">
    <property type="component" value="Unassembled WGS sequence"/>
</dbReference>
<feature type="compositionally biased region" description="Low complexity" evidence="3">
    <location>
        <begin position="478"/>
        <end position="498"/>
    </location>
</feature>
<evidence type="ECO:0008006" key="8">
    <source>
        <dbReference type="Google" id="ProtNLM"/>
    </source>
</evidence>
<dbReference type="InterPro" id="IPR001895">
    <property type="entry name" value="RASGEF_cat_dom"/>
</dbReference>
<dbReference type="InterPro" id="IPR027417">
    <property type="entry name" value="P-loop_NTPase"/>
</dbReference>
<dbReference type="Pfam" id="PF00617">
    <property type="entry name" value="RasGEF"/>
    <property type="match status" value="1"/>
</dbReference>
<dbReference type="Gene3D" id="1.10.840.10">
    <property type="entry name" value="Ras guanine-nucleotide exchange factors catalytic domain"/>
    <property type="match status" value="1"/>
</dbReference>
<feature type="compositionally biased region" description="Low complexity" evidence="3">
    <location>
        <begin position="78"/>
        <end position="87"/>
    </location>
</feature>
<feature type="compositionally biased region" description="Gly residues" evidence="3">
    <location>
        <begin position="816"/>
        <end position="826"/>
    </location>
</feature>
<dbReference type="EMBL" id="CAWUHC010000002">
    <property type="protein sequence ID" value="CAK7209224.1"/>
    <property type="molecule type" value="Genomic_DNA"/>
</dbReference>
<feature type="compositionally biased region" description="Polar residues" evidence="3">
    <location>
        <begin position="150"/>
        <end position="171"/>
    </location>
</feature>
<accession>A0ABP0APN2</accession>